<sequence length="715" mass="79178">MTASVFSNQWYRVAGLHPRLRSQVRVTRQIYRDEVWYVLADPVSGRFHRMNASAYAFVGRCDGRRTVDAVSEALHAHDPDDALTQDEIVRLLVQLNQRGLIQCEITPDVESIFHREDQERRRARRLAVNPLAFRVRLGDPSVLLKRFDPWLRFLFSWPLLLAWLVLIMAGLVTAAMNFSELASHARTWMGTPRFLLVAWLLYPLVKAIHELSHALAVRRFGGEVHQVGVSLLLLTPAPFVDASAASAFRHASQRLVVSAAGIITELVIAAVALLVWLLVEPGVVRDVALVITVICGVSTVLFNGNPLLRFDAYYVLCDALDLPNLAIRSQAWWRYLLINRVLGIPDVPSPEPGRGERPWLYFYAPASALYRISISLAIVGWIGSWSMALGLLAGAGVVFAMLVTPVFQVWRKLLRMALPDLMRRRVLHVGRGLCIGLLVLLAGVPFPFATLAQGVVWIPEQAQVRTGADGFIVSLEARHGDRVEVGQALARLEDNRLVADAARLSSQLHALDADLYQAIVRDPVKARDVEEDISRVKAQLARVKELQGLLVLRASVAGQLVMPRQSDMEGAFMPRGALLGHILTGEASTIRVAVEQDVAALVRGDTRDVAVRLAEQPDASVAARLLRTIPAATEKLPSAALGEHAGGRFPVDPADKDHLQTPTPVFVFDVVLDGHVHERAGGRAWVRFDHGWTPLVVQWGRRLKQLFLSHFNPTA</sequence>
<keyword evidence="1" id="KW-0812">Transmembrane</keyword>
<keyword evidence="1" id="KW-1133">Transmembrane helix</keyword>
<dbReference type="InterPro" id="IPR008792">
    <property type="entry name" value="PQQD"/>
</dbReference>
<protein>
    <submittedName>
        <fullName evidence="2">PqqD family peptide modification chaperone</fullName>
    </submittedName>
</protein>
<reference evidence="2 3" key="1">
    <citation type="submission" date="2019-01" db="EMBL/GenBank/DDBJ databases">
        <title>Zoogloea oleivorans genome sequencing and assembly.</title>
        <authorList>
            <person name="Tancsics A."/>
            <person name="Farkas M."/>
            <person name="Kriszt B."/>
            <person name="Maroti G."/>
            <person name="Horvath B."/>
        </authorList>
    </citation>
    <scope>NUCLEOTIDE SEQUENCE [LARGE SCALE GENOMIC DNA]</scope>
    <source>
        <strain evidence="2 3">Buc</strain>
    </source>
</reference>
<dbReference type="GO" id="GO:0005737">
    <property type="term" value="C:cytoplasm"/>
    <property type="evidence" value="ECO:0007669"/>
    <property type="project" value="TreeGrafter"/>
</dbReference>
<evidence type="ECO:0000313" key="3">
    <source>
        <dbReference type="Proteomes" id="UP000389128"/>
    </source>
</evidence>
<dbReference type="EMBL" id="SDKK01000007">
    <property type="protein sequence ID" value="TYC59590.1"/>
    <property type="molecule type" value="Genomic_DNA"/>
</dbReference>
<feature type="transmembrane region" description="Helical" evidence="1">
    <location>
        <begin position="283"/>
        <end position="302"/>
    </location>
</feature>
<gene>
    <name evidence="2" type="ORF">ETQ85_08450</name>
</gene>
<dbReference type="Pfam" id="PF05402">
    <property type="entry name" value="PqqD"/>
    <property type="match status" value="1"/>
</dbReference>
<feature type="transmembrane region" description="Helical" evidence="1">
    <location>
        <begin position="388"/>
        <end position="410"/>
    </location>
</feature>
<dbReference type="Gene3D" id="1.10.10.1150">
    <property type="entry name" value="Coenzyme PQQ synthesis protein D (PqqD)"/>
    <property type="match status" value="1"/>
</dbReference>
<dbReference type="PANTHER" id="PTHR13325">
    <property type="entry name" value="PROTEASE M50 MEMBRANE-BOUND TRANSCRIPTION FACTOR SITE 2 PROTEASE"/>
    <property type="match status" value="1"/>
</dbReference>
<dbReference type="PANTHER" id="PTHR13325:SF3">
    <property type="entry name" value="MEMBRANE-BOUND TRANSCRIPTION FACTOR SITE-2 PROTEASE"/>
    <property type="match status" value="1"/>
</dbReference>
<evidence type="ECO:0000313" key="2">
    <source>
        <dbReference type="EMBL" id="TYC59590.1"/>
    </source>
</evidence>
<dbReference type="AlphaFoldDB" id="A0A6C2CZQ5"/>
<organism evidence="2 3">
    <name type="scientific">Zoogloea oleivorans</name>
    <dbReference type="NCBI Taxonomy" id="1552750"/>
    <lineage>
        <taxon>Bacteria</taxon>
        <taxon>Pseudomonadati</taxon>
        <taxon>Pseudomonadota</taxon>
        <taxon>Betaproteobacteria</taxon>
        <taxon>Rhodocyclales</taxon>
        <taxon>Zoogloeaceae</taxon>
        <taxon>Zoogloea</taxon>
    </lineage>
</organism>
<dbReference type="InterPro" id="IPR001193">
    <property type="entry name" value="MBTPS2"/>
</dbReference>
<dbReference type="GO" id="GO:0016020">
    <property type="term" value="C:membrane"/>
    <property type="evidence" value="ECO:0007669"/>
    <property type="project" value="InterPro"/>
</dbReference>
<comment type="caution">
    <text evidence="2">The sequence shown here is derived from an EMBL/GenBank/DDBJ whole genome shotgun (WGS) entry which is preliminary data.</text>
</comment>
<dbReference type="GO" id="GO:0004222">
    <property type="term" value="F:metalloendopeptidase activity"/>
    <property type="evidence" value="ECO:0007669"/>
    <property type="project" value="InterPro"/>
</dbReference>
<dbReference type="OrthoDB" id="9759690at2"/>
<proteinExistence type="predicted"/>
<feature type="transmembrane region" description="Helical" evidence="1">
    <location>
        <begin position="255"/>
        <end position="277"/>
    </location>
</feature>
<feature type="transmembrane region" description="Helical" evidence="1">
    <location>
        <begin position="360"/>
        <end position="382"/>
    </location>
</feature>
<feature type="transmembrane region" description="Helical" evidence="1">
    <location>
        <begin position="431"/>
        <end position="458"/>
    </location>
</feature>
<name>A0A6C2CZQ5_9RHOO</name>
<dbReference type="InterPro" id="IPR041881">
    <property type="entry name" value="PqqD_sf"/>
</dbReference>
<keyword evidence="3" id="KW-1185">Reference proteome</keyword>
<feature type="transmembrane region" description="Helical" evidence="1">
    <location>
        <begin position="153"/>
        <end position="176"/>
    </location>
</feature>
<dbReference type="RefSeq" id="WP_148578615.1">
    <property type="nucleotide sequence ID" value="NZ_SDKK01000007.1"/>
</dbReference>
<keyword evidence="1" id="KW-0472">Membrane</keyword>
<dbReference type="Proteomes" id="UP000389128">
    <property type="component" value="Unassembled WGS sequence"/>
</dbReference>
<accession>A0A6C2CZQ5</accession>
<dbReference type="GO" id="GO:0031293">
    <property type="term" value="P:membrane protein intracellular domain proteolysis"/>
    <property type="evidence" value="ECO:0007669"/>
    <property type="project" value="TreeGrafter"/>
</dbReference>
<evidence type="ECO:0000256" key="1">
    <source>
        <dbReference type="SAM" id="Phobius"/>
    </source>
</evidence>